<dbReference type="RefSeq" id="WP_084261900.1">
    <property type="nucleotide sequence ID" value="NZ_AP018933.1"/>
</dbReference>
<dbReference type="OrthoDB" id="5124088at2"/>
<dbReference type="InterPro" id="IPR004590">
    <property type="entry name" value="ssDNA_annealing_RecT"/>
</dbReference>
<dbReference type="NCBIfam" id="NF007351">
    <property type="entry name" value="PRK09846.1"/>
    <property type="match status" value="1"/>
</dbReference>
<organism evidence="2 3">
    <name type="scientific">Zymobacter palmae</name>
    <dbReference type="NCBI Taxonomy" id="33074"/>
    <lineage>
        <taxon>Bacteria</taxon>
        <taxon>Pseudomonadati</taxon>
        <taxon>Pseudomonadota</taxon>
        <taxon>Gammaproteobacteria</taxon>
        <taxon>Oceanospirillales</taxon>
        <taxon>Halomonadaceae</taxon>
        <taxon>Zymobacter group</taxon>
        <taxon>Zymobacter</taxon>
    </lineage>
</organism>
<dbReference type="NCBIfam" id="TIGR00616">
    <property type="entry name" value="rect"/>
    <property type="match status" value="1"/>
</dbReference>
<dbReference type="Proteomes" id="UP000267342">
    <property type="component" value="Chromosome"/>
</dbReference>
<protein>
    <submittedName>
        <fullName evidence="2">Recombinational DNA repair protein</fullName>
    </submittedName>
</protein>
<evidence type="ECO:0000313" key="2">
    <source>
        <dbReference type="EMBL" id="BBG30438.1"/>
    </source>
</evidence>
<dbReference type="EMBL" id="AP018933">
    <property type="protein sequence ID" value="BBG30438.1"/>
    <property type="molecule type" value="Genomic_DNA"/>
</dbReference>
<dbReference type="Pfam" id="PF03837">
    <property type="entry name" value="RecT"/>
    <property type="match status" value="1"/>
</dbReference>
<dbReference type="KEGG" id="zpl:ZBT109_1683"/>
<gene>
    <name evidence="2" type="ORF">ZBT109_1683</name>
</gene>
<dbReference type="GO" id="GO:0003677">
    <property type="term" value="F:DNA binding"/>
    <property type="evidence" value="ECO:0007669"/>
    <property type="project" value="InterPro"/>
</dbReference>
<keyword evidence="3" id="KW-1185">Reference proteome</keyword>
<dbReference type="AlphaFoldDB" id="A0A348HFN6"/>
<reference evidence="2 3" key="1">
    <citation type="submission" date="2018-09" db="EMBL/GenBank/DDBJ databases">
        <title>Zymobacter palmae IAM14233 (=T109) whole genome analysis.</title>
        <authorList>
            <person name="Yanase H."/>
        </authorList>
    </citation>
    <scope>NUCLEOTIDE SEQUENCE [LARGE SCALE GENOMIC DNA]</scope>
    <source>
        <strain evidence="2 3">IAM14233</strain>
    </source>
</reference>
<dbReference type="InterPro" id="IPR018330">
    <property type="entry name" value="RecT_fam"/>
</dbReference>
<accession>A0A348HFN6</accession>
<sequence>MTNTVQQQAPQQDQLAQQLQQASGNTPQKKPMPSTIQGMLKDDRFKTQIARALPKHVTPERIMRIALTEINKTPKLKECDPIGLFGSIVQSAQLGLELGGALGHAYLVPYGKQAQFIIGYRGMIDLARRSGQMVSLQAHTVHENDEFNFEYGLNENLRHVPARGERGPMIAVYAVAKLVGGGHQIEVMWKEDVDAVRKSSKAGGSGPWRDHYEEMAKKTAIRRLFKYLPVSVEMQRAVSLDEQAEEGVQDNNVFDGDYTVAEH</sequence>
<dbReference type="STRING" id="1123510.GCA_000620025_00859"/>
<feature type="compositionally biased region" description="Low complexity" evidence="1">
    <location>
        <begin position="1"/>
        <end position="22"/>
    </location>
</feature>
<feature type="region of interest" description="Disordered" evidence="1">
    <location>
        <begin position="1"/>
        <end position="33"/>
    </location>
</feature>
<dbReference type="GO" id="GO:0006259">
    <property type="term" value="P:DNA metabolic process"/>
    <property type="evidence" value="ECO:0007669"/>
    <property type="project" value="InterPro"/>
</dbReference>
<evidence type="ECO:0000256" key="1">
    <source>
        <dbReference type="SAM" id="MobiDB-lite"/>
    </source>
</evidence>
<evidence type="ECO:0000313" key="3">
    <source>
        <dbReference type="Proteomes" id="UP000267342"/>
    </source>
</evidence>
<proteinExistence type="predicted"/>
<name>A0A348HFN6_9GAMM</name>